<name>A0A9P6E4D8_9AGAR</name>
<accession>A0A9P6E4D8</accession>
<proteinExistence type="predicted"/>
<feature type="compositionally biased region" description="Polar residues" evidence="1">
    <location>
        <begin position="341"/>
        <end position="360"/>
    </location>
</feature>
<dbReference type="OrthoDB" id="192148at2759"/>
<organism evidence="2 3">
    <name type="scientific">Crepidotus variabilis</name>
    <dbReference type="NCBI Taxonomy" id="179855"/>
    <lineage>
        <taxon>Eukaryota</taxon>
        <taxon>Fungi</taxon>
        <taxon>Dikarya</taxon>
        <taxon>Basidiomycota</taxon>
        <taxon>Agaricomycotina</taxon>
        <taxon>Agaricomycetes</taxon>
        <taxon>Agaricomycetidae</taxon>
        <taxon>Agaricales</taxon>
        <taxon>Agaricineae</taxon>
        <taxon>Crepidotaceae</taxon>
        <taxon>Crepidotus</taxon>
    </lineage>
</organism>
<dbReference type="EMBL" id="MU157949">
    <property type="protein sequence ID" value="KAF9522356.1"/>
    <property type="molecule type" value="Genomic_DNA"/>
</dbReference>
<reference evidence="2" key="1">
    <citation type="submission" date="2020-11" db="EMBL/GenBank/DDBJ databases">
        <authorList>
            <consortium name="DOE Joint Genome Institute"/>
            <person name="Ahrendt S."/>
            <person name="Riley R."/>
            <person name="Andreopoulos W."/>
            <person name="Labutti K."/>
            <person name="Pangilinan J."/>
            <person name="Ruiz-Duenas F.J."/>
            <person name="Barrasa J.M."/>
            <person name="Sanchez-Garcia M."/>
            <person name="Camarero S."/>
            <person name="Miyauchi S."/>
            <person name="Serrano A."/>
            <person name="Linde D."/>
            <person name="Babiker R."/>
            <person name="Drula E."/>
            <person name="Ayuso-Fernandez I."/>
            <person name="Pacheco R."/>
            <person name="Padilla G."/>
            <person name="Ferreira P."/>
            <person name="Barriuso J."/>
            <person name="Kellner H."/>
            <person name="Castanera R."/>
            <person name="Alfaro M."/>
            <person name="Ramirez L."/>
            <person name="Pisabarro A.G."/>
            <person name="Kuo A."/>
            <person name="Tritt A."/>
            <person name="Lipzen A."/>
            <person name="He G."/>
            <person name="Yan M."/>
            <person name="Ng V."/>
            <person name="Cullen D."/>
            <person name="Martin F."/>
            <person name="Rosso M.-N."/>
            <person name="Henrissat B."/>
            <person name="Hibbett D."/>
            <person name="Martinez A.T."/>
            <person name="Grigoriev I.V."/>
        </authorList>
    </citation>
    <scope>NUCLEOTIDE SEQUENCE</scope>
    <source>
        <strain evidence="2">CBS 506.95</strain>
    </source>
</reference>
<gene>
    <name evidence="2" type="ORF">CPB83DRAFT_840547</name>
</gene>
<evidence type="ECO:0000313" key="3">
    <source>
        <dbReference type="Proteomes" id="UP000807306"/>
    </source>
</evidence>
<dbReference type="Gene3D" id="1.20.930.20">
    <property type="entry name" value="Adaptor protein Cbl, N-terminal domain"/>
    <property type="match status" value="1"/>
</dbReference>
<keyword evidence="3" id="KW-1185">Reference proteome</keyword>
<feature type="region of interest" description="Disordered" evidence="1">
    <location>
        <begin position="1"/>
        <end position="21"/>
    </location>
</feature>
<evidence type="ECO:0000256" key="1">
    <source>
        <dbReference type="SAM" id="MobiDB-lite"/>
    </source>
</evidence>
<evidence type="ECO:0000313" key="2">
    <source>
        <dbReference type="EMBL" id="KAF9522356.1"/>
    </source>
</evidence>
<comment type="caution">
    <text evidence="2">The sequence shown here is derived from an EMBL/GenBank/DDBJ whole genome shotgun (WGS) entry which is preliminary data.</text>
</comment>
<protein>
    <submittedName>
        <fullName evidence="2">Uncharacterized protein</fullName>
    </submittedName>
</protein>
<dbReference type="InterPro" id="IPR036537">
    <property type="entry name" value="Adaptor_Cbl_N_dom_sf"/>
</dbReference>
<feature type="compositionally biased region" description="Basic and acidic residues" evidence="1">
    <location>
        <begin position="10"/>
        <end position="20"/>
    </location>
</feature>
<dbReference type="Proteomes" id="UP000807306">
    <property type="component" value="Unassembled WGS sequence"/>
</dbReference>
<dbReference type="CDD" id="cd21037">
    <property type="entry name" value="MLKL_NTD"/>
    <property type="match status" value="1"/>
</dbReference>
<feature type="compositionally biased region" description="Basic and acidic residues" evidence="1">
    <location>
        <begin position="266"/>
        <end position="296"/>
    </location>
</feature>
<dbReference type="GO" id="GO:0007166">
    <property type="term" value="P:cell surface receptor signaling pathway"/>
    <property type="evidence" value="ECO:0007669"/>
    <property type="project" value="InterPro"/>
</dbReference>
<feature type="region of interest" description="Disordered" evidence="1">
    <location>
        <begin position="266"/>
        <end position="360"/>
    </location>
</feature>
<feature type="compositionally biased region" description="Low complexity" evidence="1">
    <location>
        <begin position="323"/>
        <end position="332"/>
    </location>
</feature>
<dbReference type="AlphaFoldDB" id="A0A9P6E4D8"/>
<dbReference type="InterPro" id="IPR059179">
    <property type="entry name" value="MLKL-like_MCAfunc"/>
</dbReference>
<sequence>MVSDNGSQKDSGKSKGKETSDWFDTTVNGANIILSALRDASALAPVPYLQQAAGSTLTIIQTIQTVKDNKADLQQLAEDAGKVITAIYSAYLQSDDKEEWPGKPLEEGLKELVSTLQNIQTITDARSRRRLPGRFINSLTDVKKVQEYRMKLNQALQVFGVSAQLQSYEILRKLEKRSEVKVKEAHQMERVATLQREERETELHGMEERKERADVQAVAHVETLANDVAREVEELKREQKLAKLREEELDKKRAELERARFREEEARRLREEREEHQKEMKRLRDENQALERRRKEDEEEYQRRRRLDEQYLGARQIEDQRPRSSLSTPSSSHQGGVSFFNGASNVSIGGNSSFTVTTRS</sequence>